<accession>A0A1H4X6A0</accession>
<dbReference type="Pfam" id="PF06041">
    <property type="entry name" value="DUF924"/>
    <property type="match status" value="1"/>
</dbReference>
<dbReference type="Proteomes" id="UP000242849">
    <property type="component" value="Unassembled WGS sequence"/>
</dbReference>
<gene>
    <name evidence="1" type="ORF">SAMN05421553_1842</name>
</gene>
<dbReference type="AlphaFoldDB" id="A0A1H4X6A0"/>
<keyword evidence="2" id="KW-1185">Reference proteome</keyword>
<dbReference type="STRING" id="53406.SAMN05421553_1842"/>
<reference evidence="2" key="1">
    <citation type="submission" date="2016-10" db="EMBL/GenBank/DDBJ databases">
        <authorList>
            <person name="Varghese N."/>
            <person name="Submissions S."/>
        </authorList>
    </citation>
    <scope>NUCLEOTIDE SEQUENCE [LARGE SCALE GENOMIC DNA]</scope>
    <source>
        <strain evidence="2">DSM 12111</strain>
    </source>
</reference>
<dbReference type="Gene3D" id="1.20.58.320">
    <property type="entry name" value="TPR-like"/>
    <property type="match status" value="1"/>
</dbReference>
<dbReference type="SUPFAM" id="SSF48452">
    <property type="entry name" value="TPR-like"/>
    <property type="match status" value="1"/>
</dbReference>
<protein>
    <submittedName>
        <fullName evidence="1">Uncharacterized conserved protein, DUF924 family</fullName>
    </submittedName>
</protein>
<dbReference type="InterPro" id="IPR011990">
    <property type="entry name" value="TPR-like_helical_dom_sf"/>
</dbReference>
<sequence>MNAPWQPLLEWWFGVAGCGTGMTAAEVAASRTTLWFGKQDRQDDQAREQFGALVEQALGNQLQDWQREPEGWLANLLLLDQLPRMVFRDTPRAFAGDRLARPLALHGLAQGWDQQLPPIQRVFTYLVLEHAEDLALQDQAVQLFQVLREQAIVAERDLFAGYLDYAERHQRVIARFGRFPHRNQILGRVSSAEESAFLLEPGSRF</sequence>
<proteinExistence type="predicted"/>
<dbReference type="RefSeq" id="WP_090379436.1">
    <property type="nucleotide sequence ID" value="NZ_CP156749.1"/>
</dbReference>
<dbReference type="EMBL" id="FNSC01000001">
    <property type="protein sequence ID" value="SED00428.1"/>
    <property type="molecule type" value="Genomic_DNA"/>
</dbReference>
<evidence type="ECO:0000313" key="2">
    <source>
        <dbReference type="Proteomes" id="UP000242849"/>
    </source>
</evidence>
<organism evidence="1 2">
    <name type="scientific">Pseudomonas anguilliseptica</name>
    <dbReference type="NCBI Taxonomy" id="53406"/>
    <lineage>
        <taxon>Bacteria</taxon>
        <taxon>Pseudomonadati</taxon>
        <taxon>Pseudomonadota</taxon>
        <taxon>Gammaproteobacteria</taxon>
        <taxon>Pseudomonadales</taxon>
        <taxon>Pseudomonadaceae</taxon>
        <taxon>Pseudomonas</taxon>
    </lineage>
</organism>
<dbReference type="InterPro" id="IPR010323">
    <property type="entry name" value="DUF924"/>
</dbReference>
<name>A0A1H4X6A0_PSEAG</name>
<evidence type="ECO:0000313" key="1">
    <source>
        <dbReference type="EMBL" id="SED00428.1"/>
    </source>
</evidence>
<dbReference type="OrthoDB" id="7593450at2"/>
<dbReference type="Gene3D" id="1.25.40.10">
    <property type="entry name" value="Tetratricopeptide repeat domain"/>
    <property type="match status" value="1"/>
</dbReference>